<evidence type="ECO:0000313" key="4">
    <source>
        <dbReference type="Proteomes" id="UP000218711"/>
    </source>
</evidence>
<evidence type="ECO:0000256" key="2">
    <source>
        <dbReference type="SAM" id="Phobius"/>
    </source>
</evidence>
<protein>
    <recommendedName>
        <fullName evidence="5">Parvulin-like peptidyl-prolyl isomerase</fullName>
    </recommendedName>
</protein>
<dbReference type="EMBL" id="JXKC01000019">
    <property type="protein sequence ID" value="PCS15750.1"/>
    <property type="molecule type" value="Genomic_DNA"/>
</dbReference>
<feature type="region of interest" description="Disordered" evidence="1">
    <location>
        <begin position="184"/>
        <end position="230"/>
    </location>
</feature>
<name>A0A2A5SPC8_LACLC</name>
<dbReference type="Proteomes" id="UP000218711">
    <property type="component" value="Unassembled WGS sequence"/>
</dbReference>
<gene>
    <name evidence="3" type="ORF">RU92_GL001221</name>
</gene>
<feature type="compositionally biased region" description="Low complexity" evidence="1">
    <location>
        <begin position="186"/>
        <end position="230"/>
    </location>
</feature>
<dbReference type="AlphaFoldDB" id="A0A2A5SPC8"/>
<comment type="caution">
    <text evidence="3">The sequence shown here is derived from an EMBL/GenBank/DDBJ whole genome shotgun (WGS) entry which is preliminary data.</text>
</comment>
<evidence type="ECO:0000313" key="3">
    <source>
        <dbReference type="EMBL" id="PCS15750.1"/>
    </source>
</evidence>
<reference evidence="3 4" key="1">
    <citation type="submission" date="2014-12" db="EMBL/GenBank/DDBJ databases">
        <title>Draft genome sequences of 10 type strains of Lactococcus.</title>
        <authorList>
            <person name="Sun Z."/>
            <person name="Zhong Z."/>
            <person name="Liu W."/>
            <person name="Zhang W."/>
            <person name="Zhang H."/>
        </authorList>
    </citation>
    <scope>NUCLEOTIDE SEQUENCE [LARGE SCALE GENOMIC DNA]</scope>
    <source>
        <strain evidence="3 4">DSM 21502</strain>
    </source>
</reference>
<evidence type="ECO:0000256" key="1">
    <source>
        <dbReference type="SAM" id="MobiDB-lite"/>
    </source>
</evidence>
<dbReference type="RefSeq" id="WP_096816654.1">
    <property type="nucleotide sequence ID" value="NZ_JXKC01000019.1"/>
</dbReference>
<organism evidence="3 4">
    <name type="scientific">Lactococcus cremoris subsp. tructae</name>
    <dbReference type="NCBI Taxonomy" id="542833"/>
    <lineage>
        <taxon>Bacteria</taxon>
        <taxon>Bacillati</taxon>
        <taxon>Bacillota</taxon>
        <taxon>Bacilli</taxon>
        <taxon>Lactobacillales</taxon>
        <taxon>Streptococcaceae</taxon>
        <taxon>Lactococcus</taxon>
    </lineage>
</organism>
<sequence length="230" mass="25260">MYNQKKLKTFKRVSLIVVIIFAVLVVGGIGFTIGMSGKQAAIKQVEKPKVIVDTKKLSDSTVNKFLIAYYTKKDLGENDKRYKPLMTDSMYNQATSNEKLPVNQAYKGYVIDQVFSKADIYINQKDLTAICNVTYKNTQLTKLNSKVGALFDQPNRVTIRLTFLQQGKKYLVNNLEAITLVEPDGTTSANSYPTAPTAPSSSSSSMSMSSSSTVSSSPSSSSEVSTTKEK</sequence>
<accession>A0A2A5SPC8</accession>
<evidence type="ECO:0008006" key="5">
    <source>
        <dbReference type="Google" id="ProtNLM"/>
    </source>
</evidence>
<proteinExistence type="predicted"/>
<feature type="transmembrane region" description="Helical" evidence="2">
    <location>
        <begin position="12"/>
        <end position="35"/>
    </location>
</feature>
<keyword evidence="2" id="KW-0472">Membrane</keyword>
<keyword evidence="2" id="KW-1133">Transmembrane helix</keyword>
<keyword evidence="2" id="KW-0812">Transmembrane</keyword>